<reference evidence="2 3" key="1">
    <citation type="journal article" date="2021" name="Res Sq">
        <title>Streptomyces Pimoensis sp. nov., Isolated From the Taklimakan Desert in Xinjiang, China.</title>
        <authorList>
            <person name="Zhang P."/>
            <person name="Luo X."/>
            <person name="Luo X."/>
            <person name="Liu Z."/>
            <person name="Xia Z."/>
            <person name="Wan C."/>
            <person name="zhang L."/>
        </authorList>
    </citation>
    <scope>NUCLEOTIDE SEQUENCE [LARGE SCALE GENOMIC DNA]</scope>
    <source>
        <strain evidence="2 3">TRM75549</strain>
    </source>
</reference>
<dbReference type="InterPro" id="IPR013830">
    <property type="entry name" value="SGNH_hydro"/>
</dbReference>
<dbReference type="InterPro" id="IPR051532">
    <property type="entry name" value="Ester_Hydrolysis_Enzymes"/>
</dbReference>
<comment type="caution">
    <text evidence="2">The sequence shown here is derived from an EMBL/GenBank/DDBJ whole genome shotgun (WGS) entry which is preliminary data.</text>
</comment>
<dbReference type="PANTHER" id="PTHR30383:SF5">
    <property type="entry name" value="SGNH HYDROLASE-TYPE ESTERASE DOMAIN-CONTAINING PROTEIN"/>
    <property type="match status" value="1"/>
</dbReference>
<evidence type="ECO:0000313" key="2">
    <source>
        <dbReference type="EMBL" id="MEZ3180922.1"/>
    </source>
</evidence>
<dbReference type="SUPFAM" id="SSF52266">
    <property type="entry name" value="SGNH hydrolase"/>
    <property type="match status" value="1"/>
</dbReference>
<accession>A0ABV4J1W5</accession>
<name>A0ABV4J1W5_9ACTN</name>
<feature type="domain" description="SGNH hydrolase-type esterase" evidence="1">
    <location>
        <begin position="15"/>
        <end position="195"/>
    </location>
</feature>
<keyword evidence="3" id="KW-1185">Reference proteome</keyword>
<organism evidence="2 3">
    <name type="scientific">Streptomyces pimonensis</name>
    <dbReference type="NCBI Taxonomy" id="2860288"/>
    <lineage>
        <taxon>Bacteria</taxon>
        <taxon>Bacillati</taxon>
        <taxon>Actinomycetota</taxon>
        <taxon>Actinomycetes</taxon>
        <taxon>Kitasatosporales</taxon>
        <taxon>Streptomycetaceae</taxon>
        <taxon>Streptomyces</taxon>
    </lineage>
</organism>
<dbReference type="Gene3D" id="3.40.50.1110">
    <property type="entry name" value="SGNH hydrolase"/>
    <property type="match status" value="1"/>
</dbReference>
<gene>
    <name evidence="2" type="ORF">KYY02_20180</name>
</gene>
<dbReference type="EMBL" id="JAHWZY010000020">
    <property type="protein sequence ID" value="MEZ3180922.1"/>
    <property type="molecule type" value="Genomic_DNA"/>
</dbReference>
<proteinExistence type="predicted"/>
<sequence length="207" mass="22499">MPPPIGDSARLVFQGDSITAAGRDVGDPADLGDGFVRMIAERLRVLHPRVGVLNRGVGGNRVADLRARWATDAIGLRPDLVSVMIGVNDTWHRYTYGIRTPVEGYDADYRALLRQAGDVGVRLVLVEPFLVPVRSEQWDWRADLDARIHVVRRLAAEFDAALLSADGLLNQAAREAGDPAEIADDGVHLTALGHSVLADAWIRLVLG</sequence>
<dbReference type="InterPro" id="IPR036514">
    <property type="entry name" value="SGNH_hydro_sf"/>
</dbReference>
<dbReference type="RefSeq" id="WP_371239961.1">
    <property type="nucleotide sequence ID" value="NZ_JAHWZY010000020.1"/>
</dbReference>
<evidence type="ECO:0000313" key="3">
    <source>
        <dbReference type="Proteomes" id="UP001567537"/>
    </source>
</evidence>
<dbReference type="Proteomes" id="UP001567537">
    <property type="component" value="Unassembled WGS sequence"/>
</dbReference>
<dbReference type="Pfam" id="PF13472">
    <property type="entry name" value="Lipase_GDSL_2"/>
    <property type="match status" value="1"/>
</dbReference>
<protein>
    <submittedName>
        <fullName evidence="2">GDSL family lipase</fullName>
    </submittedName>
</protein>
<dbReference type="PANTHER" id="PTHR30383">
    <property type="entry name" value="THIOESTERASE 1/PROTEASE 1/LYSOPHOSPHOLIPASE L1"/>
    <property type="match status" value="1"/>
</dbReference>
<evidence type="ECO:0000259" key="1">
    <source>
        <dbReference type="Pfam" id="PF13472"/>
    </source>
</evidence>